<accession>A0A8H2HVX4</accession>
<evidence type="ECO:0000256" key="1">
    <source>
        <dbReference type="SAM" id="MobiDB-lite"/>
    </source>
</evidence>
<evidence type="ECO:0000313" key="4">
    <source>
        <dbReference type="Proteomes" id="UP000297595"/>
    </source>
</evidence>
<feature type="compositionally biased region" description="Basic and acidic residues" evidence="1">
    <location>
        <begin position="182"/>
        <end position="192"/>
    </location>
</feature>
<feature type="region of interest" description="Disordered" evidence="1">
    <location>
        <begin position="167"/>
        <end position="222"/>
    </location>
</feature>
<evidence type="ECO:0000313" key="3">
    <source>
        <dbReference type="EMBL" id="TGJ70817.1"/>
    </source>
</evidence>
<proteinExistence type="predicted"/>
<protein>
    <submittedName>
        <fullName evidence="3">Uncharacterized protein</fullName>
    </submittedName>
</protein>
<feature type="signal peptide" evidence="2">
    <location>
        <begin position="1"/>
        <end position="19"/>
    </location>
</feature>
<feature type="compositionally biased region" description="Polar residues" evidence="1">
    <location>
        <begin position="254"/>
        <end position="268"/>
    </location>
</feature>
<feature type="region of interest" description="Disordered" evidence="1">
    <location>
        <begin position="387"/>
        <end position="466"/>
    </location>
</feature>
<reference evidence="3 4" key="1">
    <citation type="submission" date="2019-03" db="EMBL/GenBank/DDBJ databases">
        <title>Nematode-trapping fungi genome.</title>
        <authorList>
            <person name="Vidal-Diez De Ulzurrun G."/>
        </authorList>
    </citation>
    <scope>NUCLEOTIDE SEQUENCE [LARGE SCALE GENOMIC DNA]</scope>
    <source>
        <strain evidence="3 4">TWF154</strain>
    </source>
</reference>
<feature type="region of interest" description="Disordered" evidence="1">
    <location>
        <begin position="246"/>
        <end position="328"/>
    </location>
</feature>
<feature type="compositionally biased region" description="Polar residues" evidence="1">
    <location>
        <begin position="287"/>
        <end position="301"/>
    </location>
</feature>
<sequence>MKLLTPFFLLIFPVSLTSADIPSPACHNPMPRTPPIGKSPFVTNTWNFLELLSGTQQFLQMTSTMRDSTRTLYSILVKMEQNPNIYIPYFPFSQAMDLYTHIVERKLHCWPFPKYLAFYLVQLRDLNIRGRIETYEPREPRVPNPVREVPVRENQAPGMLRESPRIVREVPGTGTGRGTPRTSDRDTFRTSDRGTATGKMEALAGEGALPGNTNTNNNMNINNQKINTNERQQPAPQYRIFGNEVTAGGIFNPNPETSNQPSNRQKTTGFLAYNTPPQKKTPPRASPESQSQGQSLFNPQNRVIPGLGFPRAGEDISGQGLGTNNQQGPVRNLFGAFMESTPQVQEPNSFNALSRLTADWAQNWPGESNQPSGMTGARNSRINDEQFAENQDTRWPPQDTRWPPQDLPRQQLPPNNQENPIVVGDSIEEEEKEGDNQPGGMEIKTQPSENTRGRLQKRGDEDIPGSVRDKKLPALYANPLRAFQTNIENFWSPIFDFLVSDTYLGFNQDQIRPAWQVGLPWREYGNTLKKVSTILQVWQKDREVKQKVLTVEQLEAKFGHLLQAMTLGRLVTPYQRRLEDEVHIEEDDEELTVEEPSYG</sequence>
<gene>
    <name evidence="3" type="ORF">EYR41_002837</name>
</gene>
<feature type="compositionally biased region" description="Basic and acidic residues" evidence="1">
    <location>
        <begin position="457"/>
        <end position="466"/>
    </location>
</feature>
<feature type="chain" id="PRO_5034930146" evidence="2">
    <location>
        <begin position="20"/>
        <end position="599"/>
    </location>
</feature>
<name>A0A8H2HVX4_ORBOL</name>
<feature type="compositionally biased region" description="Low complexity" evidence="1">
    <location>
        <begin position="212"/>
        <end position="222"/>
    </location>
</feature>
<dbReference type="Proteomes" id="UP000297595">
    <property type="component" value="Unassembled WGS sequence"/>
</dbReference>
<keyword evidence="2" id="KW-0732">Signal</keyword>
<dbReference type="AlphaFoldDB" id="A0A8H2HVX4"/>
<evidence type="ECO:0000256" key="2">
    <source>
        <dbReference type="SAM" id="SignalP"/>
    </source>
</evidence>
<dbReference type="EMBL" id="SOZJ01000002">
    <property type="protein sequence ID" value="TGJ70817.1"/>
    <property type="molecule type" value="Genomic_DNA"/>
</dbReference>
<organism evidence="3 4">
    <name type="scientific">Orbilia oligospora</name>
    <name type="common">Nematode-trapping fungus</name>
    <name type="synonym">Arthrobotrys oligospora</name>
    <dbReference type="NCBI Taxonomy" id="2813651"/>
    <lineage>
        <taxon>Eukaryota</taxon>
        <taxon>Fungi</taxon>
        <taxon>Dikarya</taxon>
        <taxon>Ascomycota</taxon>
        <taxon>Pezizomycotina</taxon>
        <taxon>Orbiliomycetes</taxon>
        <taxon>Orbiliales</taxon>
        <taxon>Orbiliaceae</taxon>
        <taxon>Orbilia</taxon>
    </lineage>
</organism>
<comment type="caution">
    <text evidence="3">The sequence shown here is derived from an EMBL/GenBank/DDBJ whole genome shotgun (WGS) entry which is preliminary data.</text>
</comment>
<feature type="compositionally biased region" description="Low complexity" evidence="1">
    <location>
        <begin position="403"/>
        <end position="420"/>
    </location>
</feature>